<dbReference type="RefSeq" id="WP_205361926.1">
    <property type="nucleotide sequence ID" value="NZ_JADKYB010000023.1"/>
</dbReference>
<dbReference type="EMBL" id="JADKYB010000023">
    <property type="protein sequence ID" value="MBM9509185.1"/>
    <property type="molecule type" value="Genomic_DNA"/>
</dbReference>
<dbReference type="Pfam" id="PF13581">
    <property type="entry name" value="HATPase_c_2"/>
    <property type="match status" value="1"/>
</dbReference>
<dbReference type="InterPro" id="IPR036890">
    <property type="entry name" value="HATPase_C_sf"/>
</dbReference>
<name>A0ABS2U0R8_9ACTN</name>
<dbReference type="Proteomes" id="UP000749040">
    <property type="component" value="Unassembled WGS sequence"/>
</dbReference>
<dbReference type="CDD" id="cd16936">
    <property type="entry name" value="HATPase_RsbW-like"/>
    <property type="match status" value="1"/>
</dbReference>
<dbReference type="PANTHER" id="PTHR35526:SF3">
    <property type="entry name" value="ANTI-SIGMA-F FACTOR RSBW"/>
    <property type="match status" value="1"/>
</dbReference>
<keyword evidence="3" id="KW-0547">Nucleotide-binding</keyword>
<gene>
    <name evidence="3" type="ORF">ITX44_32485</name>
</gene>
<evidence type="ECO:0000313" key="4">
    <source>
        <dbReference type="Proteomes" id="UP000749040"/>
    </source>
</evidence>
<keyword evidence="1" id="KW-0418">Kinase</keyword>
<dbReference type="SUPFAM" id="SSF55874">
    <property type="entry name" value="ATPase domain of HSP90 chaperone/DNA topoisomerase II/histidine kinase"/>
    <property type="match status" value="1"/>
</dbReference>
<sequence>MIVSSAARPRGHPGYTETLPCAAESAEPARQLVRTALGAWGLDVLADDGALVVTELVANAARHAQGRSIRVSVSRPGTDAVWVAVADRSTARPAPREAGPYDVGGRGLALVDALSDRWGSDPLPFGKRVWAVLTCKDAD</sequence>
<evidence type="ECO:0000313" key="3">
    <source>
        <dbReference type="EMBL" id="MBM9509185.1"/>
    </source>
</evidence>
<accession>A0ABS2U0R8</accession>
<dbReference type="PANTHER" id="PTHR35526">
    <property type="entry name" value="ANTI-SIGMA-F FACTOR RSBW-RELATED"/>
    <property type="match status" value="1"/>
</dbReference>
<feature type="domain" description="Histidine kinase/HSP90-like ATPase" evidence="2">
    <location>
        <begin position="22"/>
        <end position="118"/>
    </location>
</feature>
<dbReference type="InterPro" id="IPR050267">
    <property type="entry name" value="Anti-sigma-factor_SerPK"/>
</dbReference>
<reference evidence="3 4" key="1">
    <citation type="submission" date="2021-01" db="EMBL/GenBank/DDBJ databases">
        <title>Streptomyces acididurans sp. nov., isolated from a peat swamp forest soil.</title>
        <authorList>
            <person name="Chantavorakit T."/>
            <person name="Duangmal K."/>
        </authorList>
    </citation>
    <scope>NUCLEOTIDE SEQUENCE [LARGE SCALE GENOMIC DNA]</scope>
    <source>
        <strain evidence="3 4">KK5PA1</strain>
    </source>
</reference>
<evidence type="ECO:0000256" key="1">
    <source>
        <dbReference type="ARBA" id="ARBA00022527"/>
    </source>
</evidence>
<keyword evidence="1" id="KW-0808">Transferase</keyword>
<proteinExistence type="predicted"/>
<organism evidence="3 4">
    <name type="scientific">Actinacidiphila acididurans</name>
    <dbReference type="NCBI Taxonomy" id="2784346"/>
    <lineage>
        <taxon>Bacteria</taxon>
        <taxon>Bacillati</taxon>
        <taxon>Actinomycetota</taxon>
        <taxon>Actinomycetes</taxon>
        <taxon>Kitasatosporales</taxon>
        <taxon>Streptomycetaceae</taxon>
        <taxon>Actinacidiphila</taxon>
    </lineage>
</organism>
<evidence type="ECO:0000259" key="2">
    <source>
        <dbReference type="Pfam" id="PF13581"/>
    </source>
</evidence>
<keyword evidence="4" id="KW-1185">Reference proteome</keyword>
<dbReference type="Gene3D" id="3.30.565.10">
    <property type="entry name" value="Histidine kinase-like ATPase, C-terminal domain"/>
    <property type="match status" value="1"/>
</dbReference>
<keyword evidence="3" id="KW-0067">ATP-binding</keyword>
<dbReference type="GO" id="GO:0005524">
    <property type="term" value="F:ATP binding"/>
    <property type="evidence" value="ECO:0007669"/>
    <property type="project" value="UniProtKB-KW"/>
</dbReference>
<protein>
    <submittedName>
        <fullName evidence="3">ATP-binding protein</fullName>
    </submittedName>
</protein>
<comment type="caution">
    <text evidence="3">The sequence shown here is derived from an EMBL/GenBank/DDBJ whole genome shotgun (WGS) entry which is preliminary data.</text>
</comment>
<keyword evidence="1" id="KW-0723">Serine/threonine-protein kinase</keyword>
<dbReference type="InterPro" id="IPR003594">
    <property type="entry name" value="HATPase_dom"/>
</dbReference>